<evidence type="ECO:0000256" key="13">
    <source>
        <dbReference type="RuleBase" id="RU361233"/>
    </source>
</evidence>
<comment type="subunit">
    <text evidence="13">Homodimer and heterodimers.</text>
</comment>
<keyword evidence="10 12" id="KW-0408">Iron</keyword>
<feature type="transmembrane region" description="Helical" evidence="13">
    <location>
        <begin position="333"/>
        <end position="357"/>
    </location>
</feature>
<dbReference type="GO" id="GO:0051213">
    <property type="term" value="F:dioxygenase activity"/>
    <property type="evidence" value="ECO:0007669"/>
    <property type="project" value="UniProtKB-ARBA"/>
</dbReference>
<feature type="transmembrane region" description="Helical" evidence="13">
    <location>
        <begin position="364"/>
        <end position="387"/>
    </location>
</feature>
<evidence type="ECO:0000256" key="11">
    <source>
        <dbReference type="ARBA" id="ARBA00023136"/>
    </source>
</evidence>
<dbReference type="AlphaFoldDB" id="A0AAV6N8M7"/>
<evidence type="ECO:0000256" key="10">
    <source>
        <dbReference type="ARBA" id="ARBA00023004"/>
    </source>
</evidence>
<evidence type="ECO:0000256" key="7">
    <source>
        <dbReference type="ARBA" id="ARBA00022723"/>
    </source>
</evidence>
<keyword evidence="8 13" id="KW-1133">Transmembrane helix</keyword>
<keyword evidence="7 12" id="KW-0479">Metal-binding</keyword>
<comment type="cofactor">
    <cofactor evidence="1">
        <name>Fe cation</name>
        <dbReference type="ChEBI" id="CHEBI:24875"/>
    </cofactor>
</comment>
<proteinExistence type="inferred from homology"/>
<dbReference type="GO" id="GO:0005886">
    <property type="term" value="C:plasma membrane"/>
    <property type="evidence" value="ECO:0007669"/>
    <property type="project" value="UniProtKB-SubCell"/>
</dbReference>
<dbReference type="InterPro" id="IPR044861">
    <property type="entry name" value="IPNS-like_FE2OG_OXY"/>
</dbReference>
<comment type="similarity">
    <text evidence="4 12">Belongs to the iron/ascorbate-dependent oxidoreductase family.</text>
</comment>
<dbReference type="Pfam" id="PF04535">
    <property type="entry name" value="CASP_dom"/>
    <property type="match status" value="1"/>
</dbReference>
<evidence type="ECO:0000256" key="6">
    <source>
        <dbReference type="ARBA" id="ARBA00022692"/>
    </source>
</evidence>
<dbReference type="Pfam" id="PF14226">
    <property type="entry name" value="DIOX_N"/>
    <property type="match status" value="1"/>
</dbReference>
<keyword evidence="6 13" id="KW-0812">Transmembrane</keyword>
<dbReference type="PANTHER" id="PTHR10209:SF884">
    <property type="entry name" value="1-AMINOCYCLOPROPANE-1-CARBOXYLATE OXIDASE HOMOLOG 1-LIKE"/>
    <property type="match status" value="1"/>
</dbReference>
<dbReference type="InterPro" id="IPR026992">
    <property type="entry name" value="DIOX_N"/>
</dbReference>
<dbReference type="InterPro" id="IPR005123">
    <property type="entry name" value="Oxoglu/Fe-dep_dioxygenase_dom"/>
</dbReference>
<evidence type="ECO:0000256" key="12">
    <source>
        <dbReference type="RuleBase" id="RU003682"/>
    </source>
</evidence>
<comment type="caution">
    <text evidence="15">The sequence shown here is derived from an EMBL/GenBank/DDBJ whole genome shotgun (WGS) entry which is preliminary data.</text>
</comment>
<keyword evidence="16" id="KW-1185">Reference proteome</keyword>
<feature type="domain" description="Fe2OG dioxygenase" evidence="14">
    <location>
        <begin position="204"/>
        <end position="306"/>
    </location>
</feature>
<keyword evidence="9 12" id="KW-0560">Oxidoreductase</keyword>
<dbReference type="EMBL" id="JAGKQH010000008">
    <property type="protein sequence ID" value="KAG6593844.1"/>
    <property type="molecule type" value="Genomic_DNA"/>
</dbReference>
<evidence type="ECO:0000313" key="15">
    <source>
        <dbReference type="EMBL" id="KAG6593844.1"/>
    </source>
</evidence>
<evidence type="ECO:0000256" key="2">
    <source>
        <dbReference type="ARBA" id="ARBA00004651"/>
    </source>
</evidence>
<keyword evidence="11 13" id="KW-0472">Membrane</keyword>
<keyword evidence="5 13" id="KW-1003">Cell membrane</keyword>
<dbReference type="GO" id="GO:0046872">
    <property type="term" value="F:metal ion binding"/>
    <property type="evidence" value="ECO:0007669"/>
    <property type="project" value="UniProtKB-KW"/>
</dbReference>
<evidence type="ECO:0000256" key="5">
    <source>
        <dbReference type="ARBA" id="ARBA00022475"/>
    </source>
</evidence>
<gene>
    <name evidence="15" type="ORF">SDJN03_13320</name>
</gene>
<evidence type="ECO:0000256" key="8">
    <source>
        <dbReference type="ARBA" id="ARBA00022989"/>
    </source>
</evidence>
<sequence length="471" mass="51811">MAAIKTESLNSRRSQLEAFENTKSGVKGLLDAGITKIPSIFHCHVKPHTKTAATESESSIPIIDLDGSVEEVVDEIRNACRKWGFFQVVNHGIPVEVLEQVINGVRGFHEQDPELKKQFYSRDRTKKVSYFSNFDLFQSKAANWRDTLSFSMAPSLPLPEEIPQICREIVMEYTEQVKKLGLTLFELISKALELGDTHLKDMGCAEGLLMLGHYYPACPEPDLTLGTTNHTDVAFVTILLQDQIGGLQVLHDNQWLDVPPLHGALVINVGDFLQQIISNDKMVSVSHRVVAKEIGPRTSIASQFRPYMGKDVKNSKLGNMLDFPGTPGTLTAFVLRILQCVFAAGSVASMATAVGFYNFTAFCYVIASMGLQVTWSFMLALLDAYALLRKKMLHNPILVSLFVVGDWVTATLSLAAASASGGVAVLFFSNLGHCSFGDECRKFQISVVLAFLSWITIAISALIMLWILAAG</sequence>
<accession>A0AAV6N8M7</accession>
<reference evidence="15 16" key="1">
    <citation type="journal article" date="2021" name="Hortic Res">
        <title>The domestication of Cucurbita argyrosperma as revealed by the genome of its wild relative.</title>
        <authorList>
            <person name="Barrera-Redondo J."/>
            <person name="Sanchez-de la Vega G."/>
            <person name="Aguirre-Liguori J.A."/>
            <person name="Castellanos-Morales G."/>
            <person name="Gutierrez-Guerrero Y.T."/>
            <person name="Aguirre-Dugua X."/>
            <person name="Aguirre-Planter E."/>
            <person name="Tenaillon M.I."/>
            <person name="Lira-Saade R."/>
            <person name="Eguiarte L.E."/>
        </authorList>
    </citation>
    <scope>NUCLEOTIDE SEQUENCE [LARGE SCALE GENOMIC DNA]</scope>
    <source>
        <strain evidence="15">JBR-2021</strain>
    </source>
</reference>
<organism evidence="15 16">
    <name type="scientific">Cucurbita argyrosperma subsp. sororia</name>
    <dbReference type="NCBI Taxonomy" id="37648"/>
    <lineage>
        <taxon>Eukaryota</taxon>
        <taxon>Viridiplantae</taxon>
        <taxon>Streptophyta</taxon>
        <taxon>Embryophyta</taxon>
        <taxon>Tracheophyta</taxon>
        <taxon>Spermatophyta</taxon>
        <taxon>Magnoliopsida</taxon>
        <taxon>eudicotyledons</taxon>
        <taxon>Gunneridae</taxon>
        <taxon>Pentapetalae</taxon>
        <taxon>rosids</taxon>
        <taxon>fabids</taxon>
        <taxon>Cucurbitales</taxon>
        <taxon>Cucurbitaceae</taxon>
        <taxon>Cucurbiteae</taxon>
        <taxon>Cucurbita</taxon>
    </lineage>
</organism>
<protein>
    <recommendedName>
        <fullName evidence="13">CASP-like protein</fullName>
    </recommendedName>
</protein>
<dbReference type="FunFam" id="2.60.120.330:FF:000005">
    <property type="entry name" value="1-aminocyclopropane-1-carboxylate oxidase homolog 1"/>
    <property type="match status" value="1"/>
</dbReference>
<evidence type="ECO:0000256" key="9">
    <source>
        <dbReference type="ARBA" id="ARBA00023002"/>
    </source>
</evidence>
<name>A0AAV6N8M7_9ROSI</name>
<evidence type="ECO:0000256" key="4">
    <source>
        <dbReference type="ARBA" id="ARBA00008056"/>
    </source>
</evidence>
<feature type="non-terminal residue" evidence="15">
    <location>
        <position position="1"/>
    </location>
</feature>
<evidence type="ECO:0000259" key="14">
    <source>
        <dbReference type="PROSITE" id="PS51471"/>
    </source>
</evidence>
<dbReference type="Proteomes" id="UP000685013">
    <property type="component" value="Chromosome 8"/>
</dbReference>
<evidence type="ECO:0000256" key="1">
    <source>
        <dbReference type="ARBA" id="ARBA00001962"/>
    </source>
</evidence>
<evidence type="ECO:0000256" key="3">
    <source>
        <dbReference type="ARBA" id="ARBA00007651"/>
    </source>
</evidence>
<dbReference type="PANTHER" id="PTHR10209">
    <property type="entry name" value="OXIDOREDUCTASE, 2OG-FE II OXYGENASE FAMILY PROTEIN"/>
    <property type="match status" value="1"/>
</dbReference>
<dbReference type="Pfam" id="PF03171">
    <property type="entry name" value="2OG-FeII_Oxy"/>
    <property type="match status" value="1"/>
</dbReference>
<feature type="transmembrane region" description="Helical" evidence="13">
    <location>
        <begin position="407"/>
        <end position="431"/>
    </location>
</feature>
<feature type="transmembrane region" description="Helical" evidence="13">
    <location>
        <begin position="443"/>
        <end position="469"/>
    </location>
</feature>
<comment type="similarity">
    <text evidence="3 13">Belongs to the Casparian strip membrane proteins (CASP) family.</text>
</comment>
<dbReference type="PROSITE" id="PS51471">
    <property type="entry name" value="FE2OG_OXY"/>
    <property type="match status" value="1"/>
</dbReference>
<dbReference type="InterPro" id="IPR006702">
    <property type="entry name" value="CASP_dom"/>
</dbReference>
<comment type="subcellular location">
    <subcellularLocation>
        <location evidence="2 13">Cell membrane</location>
        <topology evidence="2 13">Multi-pass membrane protein</topology>
    </subcellularLocation>
</comment>
<evidence type="ECO:0000313" key="16">
    <source>
        <dbReference type="Proteomes" id="UP000685013"/>
    </source>
</evidence>